<keyword evidence="4" id="KW-0964">Secreted</keyword>
<dbReference type="GO" id="GO:0005179">
    <property type="term" value="F:hormone activity"/>
    <property type="evidence" value="ECO:0007669"/>
    <property type="project" value="InterPro"/>
</dbReference>
<protein>
    <recommendedName>
        <fullName evidence="3">Leptin</fullName>
    </recommendedName>
    <alternativeName>
        <fullName evidence="5">Obesity factor</fullName>
    </alternativeName>
</protein>
<dbReference type="Gene3D" id="1.20.1250.10">
    <property type="match status" value="1"/>
</dbReference>
<organism evidence="6 7">
    <name type="scientific">Anabarilius grahami</name>
    <name type="common">Kanglang fish</name>
    <name type="synonym">Barilius grahami</name>
    <dbReference type="NCBI Taxonomy" id="495550"/>
    <lineage>
        <taxon>Eukaryota</taxon>
        <taxon>Metazoa</taxon>
        <taxon>Chordata</taxon>
        <taxon>Craniata</taxon>
        <taxon>Vertebrata</taxon>
        <taxon>Euteleostomi</taxon>
        <taxon>Actinopterygii</taxon>
        <taxon>Neopterygii</taxon>
        <taxon>Teleostei</taxon>
        <taxon>Ostariophysi</taxon>
        <taxon>Cypriniformes</taxon>
        <taxon>Xenocyprididae</taxon>
        <taxon>Xenocypridinae</taxon>
        <taxon>Xenocypridinae incertae sedis</taxon>
        <taxon>Anabarilius</taxon>
    </lineage>
</organism>
<evidence type="ECO:0000256" key="4">
    <source>
        <dbReference type="ARBA" id="ARBA00022525"/>
    </source>
</evidence>
<dbReference type="PANTHER" id="PTHR11724:SF1">
    <property type="entry name" value="LEPTIN"/>
    <property type="match status" value="1"/>
</dbReference>
<dbReference type="AlphaFoldDB" id="A0A3N0XDP7"/>
<dbReference type="SUPFAM" id="SSF47266">
    <property type="entry name" value="4-helical cytokines"/>
    <property type="match status" value="1"/>
</dbReference>
<dbReference type="OrthoDB" id="9872512at2759"/>
<sequence>MSCLFYPQQPSLALLHDASKALSDDPEDARDNTSSLSKTLSSATLARKRLCLSNSSASSLCEPYDLSLRLSASRTRATRHRSLSLFPREERQTRVELPQWEMLTVHTRALVAVSISRPTATEDRIRIMARTTISRIKKIKDEHFQMSPEIDFGPDIDTPIDGLTSIFVHLSYLQLSLRVPPAQHLQQVQVDLETLRSTLEGLATSQGCPLPNPETPVHKEEAAFPVTSNYLYLLELQRYLEKLCLNMDKLKWCKDTDVAETFLF</sequence>
<evidence type="ECO:0000256" key="1">
    <source>
        <dbReference type="ARBA" id="ARBA00004613"/>
    </source>
</evidence>
<evidence type="ECO:0000256" key="5">
    <source>
        <dbReference type="ARBA" id="ARBA00030981"/>
    </source>
</evidence>
<dbReference type="PANTHER" id="PTHR11724">
    <property type="entry name" value="LEPTIN"/>
    <property type="match status" value="1"/>
</dbReference>
<dbReference type="EMBL" id="RJVU01079805">
    <property type="protein sequence ID" value="ROI15496.1"/>
    <property type="molecule type" value="Genomic_DNA"/>
</dbReference>
<accession>A0A3N0XDP7</accession>
<comment type="similarity">
    <text evidence="2">Belongs to the leptin family.</text>
</comment>
<dbReference type="Proteomes" id="UP000281406">
    <property type="component" value="Unassembled WGS sequence"/>
</dbReference>
<comment type="subcellular location">
    <subcellularLocation>
        <location evidence="1">Secreted</location>
    </subcellularLocation>
</comment>
<dbReference type="PRINTS" id="PR00495">
    <property type="entry name" value="LEPTIN"/>
</dbReference>
<evidence type="ECO:0000256" key="3">
    <source>
        <dbReference type="ARBA" id="ARBA00021421"/>
    </source>
</evidence>
<dbReference type="Pfam" id="PF02024">
    <property type="entry name" value="Leptin"/>
    <property type="match status" value="1"/>
</dbReference>
<evidence type="ECO:0000256" key="2">
    <source>
        <dbReference type="ARBA" id="ARBA00005834"/>
    </source>
</evidence>
<gene>
    <name evidence="6" type="ORF">DPX16_13048</name>
</gene>
<evidence type="ECO:0000313" key="6">
    <source>
        <dbReference type="EMBL" id="ROI15496.1"/>
    </source>
</evidence>
<name>A0A3N0XDP7_ANAGA</name>
<proteinExistence type="inferred from homology"/>
<dbReference type="GO" id="GO:0005576">
    <property type="term" value="C:extracellular region"/>
    <property type="evidence" value="ECO:0007669"/>
    <property type="project" value="UniProtKB-SubCell"/>
</dbReference>
<dbReference type="InterPro" id="IPR009079">
    <property type="entry name" value="4_helix_cytokine-like_core"/>
</dbReference>
<reference evidence="6 7" key="1">
    <citation type="submission" date="2018-10" db="EMBL/GenBank/DDBJ databases">
        <title>Genome assembly for a Yunnan-Guizhou Plateau 3E fish, Anabarilius grahami (Regan), and its evolutionary and genetic applications.</title>
        <authorList>
            <person name="Jiang W."/>
        </authorList>
    </citation>
    <scope>NUCLEOTIDE SEQUENCE [LARGE SCALE GENOMIC DNA]</scope>
    <source>
        <strain evidence="6">AG-KIZ</strain>
        <tissue evidence="6">Muscle</tissue>
    </source>
</reference>
<dbReference type="InterPro" id="IPR000065">
    <property type="entry name" value="Leptin"/>
</dbReference>
<comment type="caution">
    <text evidence="6">The sequence shown here is derived from an EMBL/GenBank/DDBJ whole genome shotgun (WGS) entry which is preliminary data.</text>
</comment>
<evidence type="ECO:0000313" key="7">
    <source>
        <dbReference type="Proteomes" id="UP000281406"/>
    </source>
</evidence>
<keyword evidence="7" id="KW-1185">Reference proteome</keyword>
<dbReference type="FunFam" id="1.20.1250.10:FF:000088">
    <property type="match status" value="1"/>
</dbReference>